<dbReference type="PANTHER" id="PTHR12147">
    <property type="entry name" value="METALLOPEPTIDASE M28 FAMILY MEMBER"/>
    <property type="match status" value="1"/>
</dbReference>
<evidence type="ECO:0000313" key="3">
    <source>
        <dbReference type="EMBL" id="AGA28189.1"/>
    </source>
</evidence>
<dbReference type="CDD" id="cd04820">
    <property type="entry name" value="PA_M28_1_1"/>
    <property type="match status" value="1"/>
</dbReference>
<dbReference type="Proteomes" id="UP000010798">
    <property type="component" value="Chromosome"/>
</dbReference>
<sequence length="537" mass="57804">MKLWQPIDLVRAALVVVIVVVAVTASAEAADKPDGTRWWSHIRFLADDALEGRNTGTEGHRKAAAYVAEEFAKAGLKPAGLDGYFQPVQLISSEIDESRSSLSLVRAAGTEPLTLGEDANIGLRVDPAPALDAELVFAGYGLSIPEAGYDDFQGLDVRGKVVVYLAGPPPSIPGPLAAHMQSAHERASVLSRLGAIGTVAIPNPKNMDIPWERSTLARLMPAMRLADPALDESFGLKIGIAVNPAHADKWLAGSGHTFQEILEAADAGKPLPHFPIPTRLEAKAAVKRAPVESQNVAAVLPGSDPRLKEEYVVFSAHLDHLGIGKPIDGDAIYNGAMDNAAGIATMLEIATSLKESGTALRRSVLFVAVTGEEKGLLGSRYFATHPTVDARKIIADINVDMFLPLFPLKLLTVYGLNESDLGEDATAVAESVGVASQADPEPKRNLFIRSDQYSFIRVGVPSLALKLGFGKGSPEERIAKEWLTKRYHAPSDDLNQPVDKQAAAEFNALVAKLLERVANRDERPRWKDDSFFKRFAK</sequence>
<dbReference type="GO" id="GO:0008235">
    <property type="term" value="F:metalloexopeptidase activity"/>
    <property type="evidence" value="ECO:0007669"/>
    <property type="project" value="InterPro"/>
</dbReference>
<evidence type="ECO:0000313" key="4">
    <source>
        <dbReference type="Proteomes" id="UP000010798"/>
    </source>
</evidence>
<dbReference type="KEGG" id="saci:Sinac_3963"/>
<accession>L0DFN7</accession>
<evidence type="ECO:0000256" key="1">
    <source>
        <dbReference type="SAM" id="SignalP"/>
    </source>
</evidence>
<dbReference type="Gene3D" id="3.40.630.10">
    <property type="entry name" value="Zn peptidases"/>
    <property type="match status" value="2"/>
</dbReference>
<dbReference type="Pfam" id="PF04389">
    <property type="entry name" value="Peptidase_M28"/>
    <property type="match status" value="1"/>
</dbReference>
<dbReference type="GO" id="GO:0006508">
    <property type="term" value="P:proteolysis"/>
    <property type="evidence" value="ECO:0007669"/>
    <property type="project" value="InterPro"/>
</dbReference>
<feature type="signal peptide" evidence="1">
    <location>
        <begin position="1"/>
        <end position="29"/>
    </location>
</feature>
<dbReference type="OrthoDB" id="9762302at2"/>
<keyword evidence="3" id="KW-0645">Protease</keyword>
<feature type="domain" description="Peptidase M28" evidence="2">
    <location>
        <begin position="295"/>
        <end position="513"/>
    </location>
</feature>
<protein>
    <submittedName>
        <fullName evidence="3">Putative aminopeptidase</fullName>
    </submittedName>
</protein>
<dbReference type="GO" id="GO:0004177">
    <property type="term" value="F:aminopeptidase activity"/>
    <property type="evidence" value="ECO:0007669"/>
    <property type="project" value="UniProtKB-KW"/>
</dbReference>
<organism evidence="3 4">
    <name type="scientific">Singulisphaera acidiphila (strain ATCC BAA-1392 / DSM 18658 / VKM B-2454 / MOB10)</name>
    <dbReference type="NCBI Taxonomy" id="886293"/>
    <lineage>
        <taxon>Bacteria</taxon>
        <taxon>Pseudomonadati</taxon>
        <taxon>Planctomycetota</taxon>
        <taxon>Planctomycetia</taxon>
        <taxon>Isosphaerales</taxon>
        <taxon>Isosphaeraceae</taxon>
        <taxon>Singulisphaera</taxon>
    </lineage>
</organism>
<reference evidence="3 4" key="1">
    <citation type="submission" date="2012-02" db="EMBL/GenBank/DDBJ databases">
        <title>Complete sequence of chromosome of Singulisphaera acidiphila DSM 18658.</title>
        <authorList>
            <consortium name="US DOE Joint Genome Institute (JGI-PGF)"/>
            <person name="Lucas S."/>
            <person name="Copeland A."/>
            <person name="Lapidus A."/>
            <person name="Glavina del Rio T."/>
            <person name="Dalin E."/>
            <person name="Tice H."/>
            <person name="Bruce D."/>
            <person name="Goodwin L."/>
            <person name="Pitluck S."/>
            <person name="Peters L."/>
            <person name="Ovchinnikova G."/>
            <person name="Chertkov O."/>
            <person name="Kyrpides N."/>
            <person name="Mavromatis K."/>
            <person name="Ivanova N."/>
            <person name="Brettin T."/>
            <person name="Detter J.C."/>
            <person name="Han C."/>
            <person name="Larimer F."/>
            <person name="Land M."/>
            <person name="Hauser L."/>
            <person name="Markowitz V."/>
            <person name="Cheng J.-F."/>
            <person name="Hugenholtz P."/>
            <person name="Woyke T."/>
            <person name="Wu D."/>
            <person name="Tindall B."/>
            <person name="Pomrenke H."/>
            <person name="Brambilla E."/>
            <person name="Klenk H.-P."/>
            <person name="Eisen J.A."/>
        </authorList>
    </citation>
    <scope>NUCLEOTIDE SEQUENCE [LARGE SCALE GENOMIC DNA]</scope>
    <source>
        <strain evidence="4">ATCC BAA-1392 / DSM 18658 / VKM B-2454 / MOB10</strain>
    </source>
</reference>
<evidence type="ECO:0000259" key="2">
    <source>
        <dbReference type="Pfam" id="PF04389"/>
    </source>
</evidence>
<dbReference type="PANTHER" id="PTHR12147:SF26">
    <property type="entry name" value="PEPTIDASE M28 DOMAIN-CONTAINING PROTEIN"/>
    <property type="match status" value="1"/>
</dbReference>
<proteinExistence type="predicted"/>
<dbReference type="SUPFAM" id="SSF53187">
    <property type="entry name" value="Zn-dependent exopeptidases"/>
    <property type="match status" value="1"/>
</dbReference>
<dbReference type="EMBL" id="CP003364">
    <property type="protein sequence ID" value="AGA28189.1"/>
    <property type="molecule type" value="Genomic_DNA"/>
</dbReference>
<feature type="chain" id="PRO_5003940766" evidence="1">
    <location>
        <begin position="30"/>
        <end position="537"/>
    </location>
</feature>
<name>L0DFN7_SINAD</name>
<dbReference type="InterPro" id="IPR046450">
    <property type="entry name" value="PA_dom_sf"/>
</dbReference>
<dbReference type="AlphaFoldDB" id="L0DFN7"/>
<dbReference type="STRING" id="886293.Sinac_3963"/>
<dbReference type="InterPro" id="IPR045175">
    <property type="entry name" value="M28_fam"/>
</dbReference>
<dbReference type="eggNOG" id="COG2234">
    <property type="taxonomic scope" value="Bacteria"/>
</dbReference>
<keyword evidence="3" id="KW-0031">Aminopeptidase</keyword>
<gene>
    <name evidence="3" type="ordered locus">Sinac_3963</name>
</gene>
<keyword evidence="3" id="KW-0378">Hydrolase</keyword>
<dbReference type="SUPFAM" id="SSF52025">
    <property type="entry name" value="PA domain"/>
    <property type="match status" value="1"/>
</dbReference>
<keyword evidence="4" id="KW-1185">Reference proteome</keyword>
<dbReference type="InterPro" id="IPR007484">
    <property type="entry name" value="Peptidase_M28"/>
</dbReference>
<keyword evidence="1" id="KW-0732">Signal</keyword>
<dbReference type="RefSeq" id="WP_015247321.1">
    <property type="nucleotide sequence ID" value="NC_019892.1"/>
</dbReference>
<dbReference type="HOGENOM" id="CLU_019932_2_1_0"/>